<protein>
    <submittedName>
        <fullName evidence="1">Uncharacterized protein</fullName>
    </submittedName>
</protein>
<organism evidence="1">
    <name type="scientific">Podoviridae sp. ctBev14</name>
    <dbReference type="NCBI Taxonomy" id="2823556"/>
    <lineage>
        <taxon>Viruses</taxon>
        <taxon>Duplodnaviria</taxon>
        <taxon>Heunggongvirae</taxon>
        <taxon>Uroviricota</taxon>
        <taxon>Caudoviricetes</taxon>
    </lineage>
</organism>
<name>A0A8S5LAX3_9CAUD</name>
<accession>A0A8S5LAX3</accession>
<proteinExistence type="predicted"/>
<dbReference type="EMBL" id="BK014667">
    <property type="protein sequence ID" value="DAD67087.1"/>
    <property type="molecule type" value="Genomic_DNA"/>
</dbReference>
<evidence type="ECO:0000313" key="1">
    <source>
        <dbReference type="EMBL" id="DAD67087.1"/>
    </source>
</evidence>
<reference evidence="1" key="1">
    <citation type="journal article" date="2021" name="Proc. Natl. Acad. Sci. U.S.A.">
        <title>A Catalog of Tens of Thousands of Viruses from Human Metagenomes Reveals Hidden Associations with Chronic Diseases.</title>
        <authorList>
            <person name="Tisza M.J."/>
            <person name="Buck C.B."/>
        </authorList>
    </citation>
    <scope>NUCLEOTIDE SEQUENCE</scope>
    <source>
        <strain evidence="1">CtBev14</strain>
    </source>
</reference>
<sequence>MVFGYERPVPQVKYIGIKLIRTNENTDKEVHAYEVNGTVYVGASADKLTALEEILKLLGLIHYSLVEEDKG</sequence>